<evidence type="ECO:0000313" key="2">
    <source>
        <dbReference type="EMBL" id="NDW04396.1"/>
    </source>
</evidence>
<name>A0A6N9T2Y0_9HYPH</name>
<feature type="region of interest" description="Disordered" evidence="1">
    <location>
        <begin position="119"/>
        <end position="172"/>
    </location>
</feature>
<protein>
    <submittedName>
        <fullName evidence="2">Uncharacterized protein</fullName>
    </submittedName>
</protein>
<dbReference type="AlphaFoldDB" id="A0A6N9T2Y0"/>
<feature type="compositionally biased region" description="Basic and acidic residues" evidence="1">
    <location>
        <begin position="125"/>
        <end position="145"/>
    </location>
</feature>
<accession>A0A6N9T2Y0</accession>
<evidence type="ECO:0000313" key="3">
    <source>
        <dbReference type="Proteomes" id="UP000469011"/>
    </source>
</evidence>
<sequence length="172" mass="19406">MTTTDDLAPLLEIMSARIRRQVEARRELDRITRERLELQAALRRYGAAGPSIAEACGEDDAGRLEVSVRATVSERVSRELHRQTRLSRSRDPRYDINRHIVVARLTRWLAGNGSWIAATPGEAGPAHDGRGTTGKPHERPRRTGKDSPSQPPRRTKHRRRPDTLRPKSNVGQ</sequence>
<comment type="caution">
    <text evidence="2">The sequence shown here is derived from an EMBL/GenBank/DDBJ whole genome shotgun (WGS) entry which is preliminary data.</text>
</comment>
<evidence type="ECO:0000256" key="1">
    <source>
        <dbReference type="SAM" id="MobiDB-lite"/>
    </source>
</evidence>
<dbReference type="Proteomes" id="UP000469011">
    <property type="component" value="Unassembled WGS sequence"/>
</dbReference>
<dbReference type="EMBL" id="JAAAMG010000005">
    <property type="protein sequence ID" value="NDW04396.1"/>
    <property type="molecule type" value="Genomic_DNA"/>
</dbReference>
<organism evidence="2 3">
    <name type="scientific">Jiella pacifica</name>
    <dbReference type="NCBI Taxonomy" id="2696469"/>
    <lineage>
        <taxon>Bacteria</taxon>
        <taxon>Pseudomonadati</taxon>
        <taxon>Pseudomonadota</taxon>
        <taxon>Alphaproteobacteria</taxon>
        <taxon>Hyphomicrobiales</taxon>
        <taxon>Aurantimonadaceae</taxon>
        <taxon>Jiella</taxon>
    </lineage>
</organism>
<keyword evidence="3" id="KW-1185">Reference proteome</keyword>
<reference evidence="2 3" key="1">
    <citation type="submission" date="2020-01" db="EMBL/GenBank/DDBJ databases">
        <title>Jiella pacifica sp. nov.</title>
        <authorList>
            <person name="Xue Z."/>
            <person name="Zhu S."/>
            <person name="Chen J."/>
            <person name="Yang J."/>
        </authorList>
    </citation>
    <scope>NUCLEOTIDE SEQUENCE [LARGE SCALE GENOMIC DNA]</scope>
    <source>
        <strain evidence="2 3">40Bstr34</strain>
    </source>
</reference>
<gene>
    <name evidence="2" type="ORF">GTK09_08125</name>
</gene>
<dbReference type="RefSeq" id="WP_163462594.1">
    <property type="nucleotide sequence ID" value="NZ_JAAAMG010000005.1"/>
</dbReference>
<proteinExistence type="predicted"/>